<dbReference type="SUPFAM" id="SSF52540">
    <property type="entry name" value="P-loop containing nucleoside triphosphate hydrolases"/>
    <property type="match status" value="1"/>
</dbReference>
<accession>A0ABS8H335</accession>
<sequence>MTNRPNLYLHVGPGKTGTSAIQRWLGSQADTLKASSYLYPVPKDLLLFEGNASVLGNILLRDAGDEDATRAEIKVIIDRLSHQVASESYAHLILSSEYLAGAQIKNLHLFKNIASSYFSIKIILVARHPYPWLWSVWGQFVKRNGERRSFSEFAERAATSYGVHKKFFDIFSDVILLSYSSKNIIRDFARAIGVDPDQFGVDAAQSAIVNRSLTDQELRALLCVNRICKSATVSTRISDYMIQKRPHLTSHMELDPAVMARIEALCGDAMGFLEARRPGCTKWAPPPGVILADAAPGGPLVIPQDVMSFSLKVVRDEAAKNAKADVRAEISAASAATLPRRKWPNIIRLPYKWGKGLWKTWRAG</sequence>
<dbReference type="InterPro" id="IPR027417">
    <property type="entry name" value="P-loop_NTPase"/>
</dbReference>
<protein>
    <recommendedName>
        <fullName evidence="3">Sulfotransferase family protein</fullName>
    </recommendedName>
</protein>
<name>A0ABS8H335_9SPHN</name>
<keyword evidence="2" id="KW-1185">Reference proteome</keyword>
<organism evidence="1 2">
    <name type="scientific">Sphingobium soli</name>
    <dbReference type="NCBI Taxonomy" id="1591116"/>
    <lineage>
        <taxon>Bacteria</taxon>
        <taxon>Pseudomonadati</taxon>
        <taxon>Pseudomonadota</taxon>
        <taxon>Alphaproteobacteria</taxon>
        <taxon>Sphingomonadales</taxon>
        <taxon>Sphingomonadaceae</taxon>
        <taxon>Sphingobium</taxon>
    </lineage>
</organism>
<gene>
    <name evidence="1" type="ORF">LL253_09690</name>
</gene>
<dbReference type="EMBL" id="JAJGNP010000006">
    <property type="protein sequence ID" value="MCC4232959.1"/>
    <property type="molecule type" value="Genomic_DNA"/>
</dbReference>
<evidence type="ECO:0000313" key="1">
    <source>
        <dbReference type="EMBL" id="MCC4232959.1"/>
    </source>
</evidence>
<dbReference type="Proteomes" id="UP001198830">
    <property type="component" value="Unassembled WGS sequence"/>
</dbReference>
<dbReference type="RefSeq" id="WP_228227054.1">
    <property type="nucleotide sequence ID" value="NZ_JAJGNP010000006.1"/>
</dbReference>
<dbReference type="Gene3D" id="3.40.50.300">
    <property type="entry name" value="P-loop containing nucleotide triphosphate hydrolases"/>
    <property type="match status" value="1"/>
</dbReference>
<reference evidence="1 2" key="1">
    <citation type="submission" date="2021-10" db="EMBL/GenBank/DDBJ databases">
        <title>The diversity and Nitrogen Metabolism of Culturable Nitrate-Utilizing Bacteria Within the Oxygen Minimum Zone of the Changjiang (Yangtze River)Estuary.</title>
        <authorList>
            <person name="Zhang D."/>
            <person name="Zheng J."/>
            <person name="Liu S."/>
            <person name="He W."/>
        </authorList>
    </citation>
    <scope>NUCLEOTIDE SEQUENCE [LARGE SCALE GENOMIC DNA]</scope>
    <source>
        <strain evidence="1 2">FXH275-2</strain>
    </source>
</reference>
<evidence type="ECO:0000313" key="2">
    <source>
        <dbReference type="Proteomes" id="UP001198830"/>
    </source>
</evidence>
<evidence type="ECO:0008006" key="3">
    <source>
        <dbReference type="Google" id="ProtNLM"/>
    </source>
</evidence>
<proteinExistence type="predicted"/>
<comment type="caution">
    <text evidence="1">The sequence shown here is derived from an EMBL/GenBank/DDBJ whole genome shotgun (WGS) entry which is preliminary data.</text>
</comment>